<dbReference type="PANTHER" id="PTHR46325">
    <property type="entry name" value="CRIB DOMAIN-CONTAINING PROTEIN RIC8"/>
    <property type="match status" value="1"/>
</dbReference>
<proteinExistence type="predicted"/>
<evidence type="ECO:0000313" key="3">
    <source>
        <dbReference type="EMBL" id="RVX19429.1"/>
    </source>
</evidence>
<organism evidence="3 4">
    <name type="scientific">Vitis vinifera</name>
    <name type="common">Grape</name>
    <dbReference type="NCBI Taxonomy" id="29760"/>
    <lineage>
        <taxon>Eukaryota</taxon>
        <taxon>Viridiplantae</taxon>
        <taxon>Streptophyta</taxon>
        <taxon>Embryophyta</taxon>
        <taxon>Tracheophyta</taxon>
        <taxon>Spermatophyta</taxon>
        <taxon>Magnoliopsida</taxon>
        <taxon>eudicotyledons</taxon>
        <taxon>Gunneridae</taxon>
        <taxon>Pentapetalae</taxon>
        <taxon>rosids</taxon>
        <taxon>Vitales</taxon>
        <taxon>Vitaceae</taxon>
        <taxon>Viteae</taxon>
        <taxon>Vitis</taxon>
    </lineage>
</organism>
<dbReference type="InterPro" id="IPR036936">
    <property type="entry name" value="CRIB_dom_sf"/>
</dbReference>
<name>A0A438KE24_VITVI</name>
<reference evidence="3 4" key="1">
    <citation type="journal article" date="2018" name="PLoS Genet.">
        <title>Population sequencing reveals clonal diversity and ancestral inbreeding in the grapevine cultivar Chardonnay.</title>
        <authorList>
            <person name="Roach M.J."/>
            <person name="Johnson D.L."/>
            <person name="Bohlmann J."/>
            <person name="van Vuuren H.J."/>
            <person name="Jones S.J."/>
            <person name="Pretorius I.S."/>
            <person name="Schmidt S.A."/>
            <person name="Borneman A.R."/>
        </authorList>
    </citation>
    <scope>NUCLEOTIDE SEQUENCE [LARGE SCALE GENOMIC DNA]</scope>
    <source>
        <strain evidence="4">cv. Chardonnay</strain>
        <tissue evidence="3">Leaf</tissue>
    </source>
</reference>
<protein>
    <submittedName>
        <fullName evidence="3">CRIB domain-containing protein RIC7</fullName>
    </submittedName>
</protein>
<dbReference type="AlphaFoldDB" id="A0A438KE24"/>
<dbReference type="PROSITE" id="PS50108">
    <property type="entry name" value="CRIB"/>
    <property type="match status" value="1"/>
</dbReference>
<evidence type="ECO:0000259" key="2">
    <source>
        <dbReference type="PROSITE" id="PS50108"/>
    </source>
</evidence>
<feature type="compositionally biased region" description="Polar residues" evidence="1">
    <location>
        <begin position="109"/>
        <end position="124"/>
    </location>
</feature>
<dbReference type="CDD" id="cd00132">
    <property type="entry name" value="CRIB"/>
    <property type="match status" value="1"/>
</dbReference>
<evidence type="ECO:0000313" key="4">
    <source>
        <dbReference type="Proteomes" id="UP000288805"/>
    </source>
</evidence>
<gene>
    <name evidence="3" type="primary">RIC7_1</name>
    <name evidence="3" type="ORF">CK203_008757</name>
</gene>
<dbReference type="EMBL" id="QGNW01000009">
    <property type="protein sequence ID" value="RVX19429.1"/>
    <property type="molecule type" value="Genomic_DNA"/>
</dbReference>
<comment type="caution">
    <text evidence="3">The sequence shown here is derived from an EMBL/GenBank/DDBJ whole genome shotgun (WGS) entry which is preliminary data.</text>
</comment>
<accession>A0A438KE24</accession>
<evidence type="ECO:0000256" key="1">
    <source>
        <dbReference type="SAM" id="MobiDB-lite"/>
    </source>
</evidence>
<dbReference type="PANTHER" id="PTHR46325:SF20">
    <property type="entry name" value="CRIB DOMAIN-CONTAINING PROTEIN RIC10"/>
    <property type="match status" value="1"/>
</dbReference>
<feature type="compositionally biased region" description="Polar residues" evidence="1">
    <location>
        <begin position="157"/>
        <end position="169"/>
    </location>
</feature>
<dbReference type="Proteomes" id="UP000288805">
    <property type="component" value="Unassembled WGS sequence"/>
</dbReference>
<sequence length="244" mass="26828">MSTKMKGLLKGLRYISQIFVCNYVADNEKEQEMEIGYPTDVKHVAHIGWDGGPSMNEFKPTSEAENHEPNPEGLMLLLLAPIYLSWVERRPTSNSQAPRLPDMPKSSRRQSSTGASASVTSEQSDVQRRSRRHHSSSSTSSLPREATGKTKPRQPREGSQGSESPSRNPTDIPRKNRQKKSKDSSKDGGGSSRSRARARSQTSNTYAPSPFSDPGCGTESRFLSNETSAGLEEVGEEGKKCNEV</sequence>
<feature type="region of interest" description="Disordered" evidence="1">
    <location>
        <begin position="92"/>
        <end position="244"/>
    </location>
</feature>
<feature type="domain" description="CRIB" evidence="2">
    <location>
        <begin position="35"/>
        <end position="48"/>
    </location>
</feature>
<dbReference type="Gene3D" id="3.90.810.10">
    <property type="entry name" value="CRIB domain"/>
    <property type="match status" value="1"/>
</dbReference>
<dbReference type="Pfam" id="PF00786">
    <property type="entry name" value="PBD"/>
    <property type="match status" value="1"/>
</dbReference>
<dbReference type="SMART" id="SM00285">
    <property type="entry name" value="PBD"/>
    <property type="match status" value="1"/>
</dbReference>
<dbReference type="InterPro" id="IPR000095">
    <property type="entry name" value="CRIB_dom"/>
</dbReference>